<dbReference type="Proteomes" id="UP000604046">
    <property type="component" value="Unassembled WGS sequence"/>
</dbReference>
<dbReference type="PANTHER" id="PTHR12366">
    <property type="entry name" value="ASPARTYL/ASPARAGINYL BETA-HYDROXYLASE"/>
    <property type="match status" value="1"/>
</dbReference>
<dbReference type="SUPFAM" id="SSF51197">
    <property type="entry name" value="Clavaminate synthase-like"/>
    <property type="match status" value="1"/>
</dbReference>
<dbReference type="Gene3D" id="2.60.120.330">
    <property type="entry name" value="B-lactam Antibiotic, Isopenicillin N Synthase, Chain"/>
    <property type="match status" value="1"/>
</dbReference>
<name>A0A812JJR7_9DINO</name>
<dbReference type="PANTHER" id="PTHR12366:SF32">
    <property type="entry name" value="ASPARTATE BETA-HYDROXYLASE ISOFORM X1"/>
    <property type="match status" value="1"/>
</dbReference>
<accession>A0A812JJR7</accession>
<dbReference type="InterPro" id="IPR027443">
    <property type="entry name" value="IPNS-like_sf"/>
</dbReference>
<organism evidence="3 4">
    <name type="scientific">Symbiodinium natans</name>
    <dbReference type="NCBI Taxonomy" id="878477"/>
    <lineage>
        <taxon>Eukaryota</taxon>
        <taxon>Sar</taxon>
        <taxon>Alveolata</taxon>
        <taxon>Dinophyceae</taxon>
        <taxon>Suessiales</taxon>
        <taxon>Symbiodiniaceae</taxon>
        <taxon>Symbiodinium</taxon>
    </lineage>
</organism>
<feature type="domain" description="Aspartyl/asparaginy/proline hydroxylase" evidence="2">
    <location>
        <begin position="321"/>
        <end position="487"/>
    </location>
</feature>
<evidence type="ECO:0000259" key="2">
    <source>
        <dbReference type="Pfam" id="PF05118"/>
    </source>
</evidence>
<sequence length="493" mass="54509">MTAAFCSQWRSSAAGPQLPTGPVFAVPSQLDAHRERGFSGTVCSALCAFGVVCAGAAYRKARRGARAASQGHVVTGTRQDLAGTDAAFQQGAAHEARGQIEEARQCFQQSMQAGYPRARTRLINIDMLLLDPALPAKLEALWVSAAQHYDSFEAEFLRSGHVSEDSWKSLEAAAEELTELAKFNLGEWRMYQLYGRLLDVYTVLSRDTKHAALAAQWAVQRAVHPLGQNAYATEESSEKDDFNQAITAAMLYYRRIGDQERLQNAMEFANNHPYAATHYENSWQTPRTFHPGYRGQPWWEGDSFELVRRLEAAWQDETTRAQITEELDALLSKGAFERIFSPSALVVPGSVDEDRNGAEWSEYLLYDPKSVKLDEAKCAGIPTLAALVRDPENPASPHPDINKSAVVSLLSLDPGARIMPHCGVTNRQLVMHFALKGSDGVEFTVAGETRGYGGDGHAIVFDDSFEHSVFHAGKDRRYILFAMLRHPDTPEDA</sequence>
<dbReference type="InterPro" id="IPR007803">
    <property type="entry name" value="Asp/Arg/Pro-Hydrxlase"/>
</dbReference>
<keyword evidence="4" id="KW-1185">Reference proteome</keyword>
<dbReference type="GO" id="GO:0062101">
    <property type="term" value="F:peptidyl-aspartic acid 3-dioxygenase activity"/>
    <property type="evidence" value="ECO:0007669"/>
    <property type="project" value="InterPro"/>
</dbReference>
<evidence type="ECO:0000313" key="4">
    <source>
        <dbReference type="Proteomes" id="UP000604046"/>
    </source>
</evidence>
<proteinExistence type="inferred from homology"/>
<dbReference type="EMBL" id="CAJNDS010000427">
    <property type="protein sequence ID" value="CAE7205048.1"/>
    <property type="molecule type" value="Genomic_DNA"/>
</dbReference>
<dbReference type="InterPro" id="IPR039038">
    <property type="entry name" value="ASPH"/>
</dbReference>
<protein>
    <submittedName>
        <fullName evidence="3">ASPH protein</fullName>
    </submittedName>
</protein>
<dbReference type="OrthoDB" id="438431at2759"/>
<comment type="caution">
    <text evidence="3">The sequence shown here is derived from an EMBL/GenBank/DDBJ whole genome shotgun (WGS) entry which is preliminary data.</text>
</comment>
<dbReference type="AlphaFoldDB" id="A0A812JJR7"/>
<evidence type="ECO:0000256" key="1">
    <source>
        <dbReference type="ARBA" id="ARBA00007730"/>
    </source>
</evidence>
<reference evidence="3" key="1">
    <citation type="submission" date="2021-02" db="EMBL/GenBank/DDBJ databases">
        <authorList>
            <person name="Dougan E. K."/>
            <person name="Rhodes N."/>
            <person name="Thang M."/>
            <person name="Chan C."/>
        </authorList>
    </citation>
    <scope>NUCLEOTIDE SEQUENCE</scope>
</reference>
<evidence type="ECO:0000313" key="3">
    <source>
        <dbReference type="EMBL" id="CAE7205048.1"/>
    </source>
</evidence>
<dbReference type="Pfam" id="PF05118">
    <property type="entry name" value="Asp_Arg_Hydrox"/>
    <property type="match status" value="1"/>
</dbReference>
<comment type="similarity">
    <text evidence="1">Belongs to the aspartyl/asparaginyl beta-hydroxylase family.</text>
</comment>
<gene>
    <name evidence="3" type="primary">ASPH</name>
    <name evidence="3" type="ORF">SNAT2548_LOCUS6435</name>
</gene>
<dbReference type="GO" id="GO:0005783">
    <property type="term" value="C:endoplasmic reticulum"/>
    <property type="evidence" value="ECO:0007669"/>
    <property type="project" value="TreeGrafter"/>
</dbReference>